<reference evidence="2 3" key="1">
    <citation type="journal article" date="2024" name="BMC Biol.">
        <title>Comparative genomics of Ascetosporea gives new insight into the evolutionary basis for animal parasitism in Rhizaria.</title>
        <authorList>
            <person name="Hiltunen Thoren M."/>
            <person name="Onut-Brannstrom I."/>
            <person name="Alfjorden A."/>
            <person name="Peckova H."/>
            <person name="Swords F."/>
            <person name="Hooper C."/>
            <person name="Holzer A.S."/>
            <person name="Bass D."/>
            <person name="Burki F."/>
        </authorList>
    </citation>
    <scope>NUCLEOTIDE SEQUENCE [LARGE SCALE GENOMIC DNA]</scope>
    <source>
        <strain evidence="2">20-A016</strain>
    </source>
</reference>
<protein>
    <submittedName>
        <fullName evidence="2">Uncharacterized protein</fullName>
    </submittedName>
</protein>
<organism evidence="2 3">
    <name type="scientific">Bonamia ostreae</name>
    <dbReference type="NCBI Taxonomy" id="126728"/>
    <lineage>
        <taxon>Eukaryota</taxon>
        <taxon>Sar</taxon>
        <taxon>Rhizaria</taxon>
        <taxon>Endomyxa</taxon>
        <taxon>Ascetosporea</taxon>
        <taxon>Haplosporida</taxon>
        <taxon>Bonamia</taxon>
    </lineage>
</organism>
<proteinExistence type="predicted"/>
<accession>A0ABV2AJ56</accession>
<sequence length="107" mass="11436">MISLAVMNAAFGTGVIGTGIFATRSYSKFMTHLIFGGNYIFSSYMNYGKNPDGKYFGFVNSLGLGGAMLLRNMRAQSIESTILLSLAVVAAMTNAYAALVTDSKILK</sequence>
<evidence type="ECO:0000313" key="3">
    <source>
        <dbReference type="Proteomes" id="UP001439008"/>
    </source>
</evidence>
<keyword evidence="3" id="KW-1185">Reference proteome</keyword>
<dbReference type="Proteomes" id="UP001439008">
    <property type="component" value="Unassembled WGS sequence"/>
</dbReference>
<gene>
    <name evidence="2" type="ORF">MHBO_001483</name>
</gene>
<keyword evidence="1" id="KW-0812">Transmembrane</keyword>
<feature type="transmembrane region" description="Helical" evidence="1">
    <location>
        <begin position="82"/>
        <end position="101"/>
    </location>
</feature>
<keyword evidence="1" id="KW-0472">Membrane</keyword>
<evidence type="ECO:0000256" key="1">
    <source>
        <dbReference type="SAM" id="Phobius"/>
    </source>
</evidence>
<feature type="transmembrane region" description="Helical" evidence="1">
    <location>
        <begin position="6"/>
        <end position="22"/>
    </location>
</feature>
<keyword evidence="1" id="KW-1133">Transmembrane helix</keyword>
<comment type="caution">
    <text evidence="2">The sequence shown here is derived from an EMBL/GenBank/DDBJ whole genome shotgun (WGS) entry which is preliminary data.</text>
</comment>
<evidence type="ECO:0000313" key="2">
    <source>
        <dbReference type="EMBL" id="MES1919699.1"/>
    </source>
</evidence>
<name>A0ABV2AJ56_9EUKA</name>
<dbReference type="EMBL" id="JBDODL010000369">
    <property type="protein sequence ID" value="MES1919699.1"/>
    <property type="molecule type" value="Genomic_DNA"/>
</dbReference>